<evidence type="ECO:0000256" key="1">
    <source>
        <dbReference type="ARBA" id="ARBA00022801"/>
    </source>
</evidence>
<dbReference type="PANTHER" id="PTHR48081">
    <property type="entry name" value="AB HYDROLASE SUPERFAMILY PROTEIN C4A8.06C"/>
    <property type="match status" value="1"/>
</dbReference>
<dbReference type="Gene3D" id="3.40.50.1820">
    <property type="entry name" value="alpha/beta hydrolase"/>
    <property type="match status" value="1"/>
</dbReference>
<reference evidence="5" key="1">
    <citation type="submission" date="2022-06" db="EMBL/GenBank/DDBJ databases">
        <title>Genome sequencing of Brevibacillus sp. BB3-R1.</title>
        <authorList>
            <person name="Heo J."/>
            <person name="Lee D."/>
            <person name="Won M."/>
            <person name="Han B.-H."/>
            <person name="Hong S.-B."/>
            <person name="Kwon S.-W."/>
        </authorList>
    </citation>
    <scope>NUCLEOTIDE SEQUENCE</scope>
    <source>
        <strain evidence="5">BB3-R1</strain>
    </source>
</reference>
<proteinExistence type="predicted"/>
<accession>A0ABY4WEY9</accession>
<evidence type="ECO:0000313" key="5">
    <source>
        <dbReference type="EMBL" id="USG65697.1"/>
    </source>
</evidence>
<gene>
    <name evidence="5" type="ORF">NDK47_26970</name>
</gene>
<keyword evidence="6" id="KW-1185">Reference proteome</keyword>
<feature type="compositionally biased region" description="Low complexity" evidence="2">
    <location>
        <begin position="28"/>
        <end position="66"/>
    </location>
</feature>
<dbReference type="InterPro" id="IPR050300">
    <property type="entry name" value="GDXG_lipolytic_enzyme"/>
</dbReference>
<dbReference type="PROSITE" id="PS51257">
    <property type="entry name" value="PROKAR_LIPOPROTEIN"/>
    <property type="match status" value="1"/>
</dbReference>
<dbReference type="EMBL" id="CP098755">
    <property type="protein sequence ID" value="USG65697.1"/>
    <property type="molecule type" value="Genomic_DNA"/>
</dbReference>
<keyword evidence="3" id="KW-0732">Signal</keyword>
<keyword evidence="1" id="KW-0378">Hydrolase</keyword>
<feature type="domain" description="BD-FAE-like" evidence="4">
    <location>
        <begin position="103"/>
        <end position="214"/>
    </location>
</feature>
<feature type="region of interest" description="Disordered" evidence="2">
    <location>
        <begin position="28"/>
        <end position="71"/>
    </location>
</feature>
<evidence type="ECO:0000256" key="2">
    <source>
        <dbReference type="SAM" id="MobiDB-lite"/>
    </source>
</evidence>
<sequence>MKKLHKLVLASCLASSMVTVACGAGVETASQQTPQTETPATPPATTQTSAPPAQTTAATEPASQPAKPKLPNSIVYTIDGMENVQVKENQTYKTLPDGDDLMLDVYLPEDAVKEKTYPTVIIVHGRGRNPVNLKSRGQYITWGQLIAKSGMAAVTFNYRLSTFDRTAESYEDIKDLVSYVRQHADSLQIDKDRMAIITYSASGAAGLYMPLKERPPFIKAMVSYYNWLDLEHMREFTEPADFDKLNEFAPITQLQREPQKIAPMLVVKAGKDSEQINTSIDNFMKTAKEKQANVQLLEHPDGDHGFDFENDNDTSREIIKQTVEFLKEHLLEK</sequence>
<feature type="chain" id="PRO_5045071205" evidence="3">
    <location>
        <begin position="22"/>
        <end position="333"/>
    </location>
</feature>
<evidence type="ECO:0000313" key="6">
    <source>
        <dbReference type="Proteomes" id="UP001056500"/>
    </source>
</evidence>
<dbReference type="SUPFAM" id="SSF53474">
    <property type="entry name" value="alpha/beta-Hydrolases"/>
    <property type="match status" value="1"/>
</dbReference>
<organism evidence="5 6">
    <name type="scientific">Brevibacillus ruminantium</name>
    <dbReference type="NCBI Taxonomy" id="2950604"/>
    <lineage>
        <taxon>Bacteria</taxon>
        <taxon>Bacillati</taxon>
        <taxon>Bacillota</taxon>
        <taxon>Bacilli</taxon>
        <taxon>Bacillales</taxon>
        <taxon>Paenibacillaceae</taxon>
        <taxon>Brevibacillus</taxon>
    </lineage>
</organism>
<dbReference type="Pfam" id="PF20434">
    <property type="entry name" value="BD-FAE"/>
    <property type="match status" value="1"/>
</dbReference>
<dbReference type="InterPro" id="IPR029058">
    <property type="entry name" value="AB_hydrolase_fold"/>
</dbReference>
<evidence type="ECO:0000259" key="4">
    <source>
        <dbReference type="Pfam" id="PF20434"/>
    </source>
</evidence>
<name>A0ABY4WEY9_9BACL</name>
<feature type="signal peptide" evidence="3">
    <location>
        <begin position="1"/>
        <end position="21"/>
    </location>
</feature>
<protein>
    <submittedName>
        <fullName evidence="5">Prolyl oligopeptidase family serine peptidase</fullName>
    </submittedName>
</protein>
<evidence type="ECO:0000256" key="3">
    <source>
        <dbReference type="SAM" id="SignalP"/>
    </source>
</evidence>
<dbReference type="InterPro" id="IPR049492">
    <property type="entry name" value="BD-FAE-like_dom"/>
</dbReference>
<dbReference type="RefSeq" id="WP_251872789.1">
    <property type="nucleotide sequence ID" value="NZ_CP098755.1"/>
</dbReference>
<dbReference type="Proteomes" id="UP001056500">
    <property type="component" value="Chromosome"/>
</dbReference>